<dbReference type="InterPro" id="IPR003690">
    <property type="entry name" value="MTERF"/>
</dbReference>
<evidence type="ECO:0000256" key="3">
    <source>
        <dbReference type="ARBA" id="ARBA00022946"/>
    </source>
</evidence>
<dbReference type="InterPro" id="IPR038538">
    <property type="entry name" value="MTERF_sf"/>
</dbReference>
<evidence type="ECO:0000313" key="4">
    <source>
        <dbReference type="EMBL" id="KAL1569363.1"/>
    </source>
</evidence>
<accession>A0ABD1IP39</accession>
<gene>
    <name evidence="4" type="ORF">AAHA92_00849</name>
</gene>
<keyword evidence="5" id="KW-1185">Reference proteome</keyword>
<keyword evidence="2" id="KW-0806">Transcription termination</keyword>
<dbReference type="PANTHER" id="PTHR13068">
    <property type="entry name" value="CGI-12 PROTEIN-RELATED"/>
    <property type="match status" value="1"/>
</dbReference>
<sequence length="584" mass="67603">MTRLQRLEKHHIFTFVSRMCIGSSPTSSKSNLYSHGQRPISQFPRFSTLQVDFHEKRHLQVRREEAQAALLEHFYETRNLPFLDAENLSRNSPKFLDRLLKAVLINGDGENDCDFRRLVTRYLRYHPVNEFEAFFESIGLRPCDYASFLPRVSISLSDNELLLHNYYALCNYGIEKNRMGKIYMEAKEVFSCHDGVLQSKIKSFENWGLRQSLVVEIISGSPRLLIGGDNREFHDFLEKFKKLGLNLGWFEKHIRGCDSCDWKCMLEVMCLLGELGLRDDQIGEVIKNHPGLLLECSGRCTLFLFGLLLKFGTTRSGAQVVFHHFPKVSVEGFTRNLLRSYQFLVGINMPFRDIVRMFSLHPLLLGTCQLKKVGSLVHLLNCGVSRICKMVEEDPYVLRKWNRGVRVERLQQPSRAARVRGVKARFLETLGFVEKSCEMERALRLLMGKGEDLQERFDCIVNSGLSLENALAMLRSDPRVLNMSKDVIERKMDVLVRDLGYPVSVVLTHPILLTYTTKRLKLRLLMRKWLKDEGSVKAKSSLRSFLKYPEERFVRCYVNPHPGGTQVWERLKKRMDSSSESEMA</sequence>
<dbReference type="Pfam" id="PF02536">
    <property type="entry name" value="mTERF"/>
    <property type="match status" value="2"/>
</dbReference>
<dbReference type="Gene3D" id="1.25.70.10">
    <property type="entry name" value="Transcription termination factor 3, mitochondrial"/>
    <property type="match status" value="2"/>
</dbReference>
<dbReference type="SMART" id="SM00733">
    <property type="entry name" value="Mterf"/>
    <property type="match status" value="4"/>
</dbReference>
<comment type="similarity">
    <text evidence="1">Belongs to the mTERF family.</text>
</comment>
<reference evidence="4 5" key="1">
    <citation type="submission" date="2024-06" db="EMBL/GenBank/DDBJ databases">
        <title>A chromosome level genome sequence of Diviner's sage (Salvia divinorum).</title>
        <authorList>
            <person name="Ford S.A."/>
            <person name="Ro D.-K."/>
            <person name="Ness R.W."/>
            <person name="Phillips M.A."/>
        </authorList>
    </citation>
    <scope>NUCLEOTIDE SEQUENCE [LARGE SCALE GENOMIC DNA]</scope>
    <source>
        <strain evidence="4">SAF-2024a</strain>
        <tissue evidence="4">Leaf</tissue>
    </source>
</reference>
<dbReference type="PANTHER" id="PTHR13068:SF103">
    <property type="entry name" value="MITOCHONDRIAL TRANSCRIPTION TERMINATION FACTOR FAMILY PROTEIN"/>
    <property type="match status" value="1"/>
</dbReference>
<keyword evidence="2" id="KW-0804">Transcription</keyword>
<dbReference type="GO" id="GO:0006353">
    <property type="term" value="P:DNA-templated transcription termination"/>
    <property type="evidence" value="ECO:0007669"/>
    <property type="project" value="UniProtKB-KW"/>
</dbReference>
<proteinExistence type="inferred from homology"/>
<protein>
    <recommendedName>
        <fullName evidence="6">Transcription termination factor MTEF18, mitochondrial-like</fullName>
    </recommendedName>
</protein>
<name>A0ABD1IP39_SALDI</name>
<evidence type="ECO:0000256" key="1">
    <source>
        <dbReference type="ARBA" id="ARBA00007692"/>
    </source>
</evidence>
<keyword evidence="3" id="KW-0809">Transit peptide</keyword>
<comment type="caution">
    <text evidence="4">The sequence shown here is derived from an EMBL/GenBank/DDBJ whole genome shotgun (WGS) entry which is preliminary data.</text>
</comment>
<evidence type="ECO:0000313" key="5">
    <source>
        <dbReference type="Proteomes" id="UP001567538"/>
    </source>
</evidence>
<organism evidence="4 5">
    <name type="scientific">Salvia divinorum</name>
    <name type="common">Maria pastora</name>
    <name type="synonym">Diviner's sage</name>
    <dbReference type="NCBI Taxonomy" id="28513"/>
    <lineage>
        <taxon>Eukaryota</taxon>
        <taxon>Viridiplantae</taxon>
        <taxon>Streptophyta</taxon>
        <taxon>Embryophyta</taxon>
        <taxon>Tracheophyta</taxon>
        <taxon>Spermatophyta</taxon>
        <taxon>Magnoliopsida</taxon>
        <taxon>eudicotyledons</taxon>
        <taxon>Gunneridae</taxon>
        <taxon>Pentapetalae</taxon>
        <taxon>asterids</taxon>
        <taxon>lamiids</taxon>
        <taxon>Lamiales</taxon>
        <taxon>Lamiaceae</taxon>
        <taxon>Nepetoideae</taxon>
        <taxon>Mentheae</taxon>
        <taxon>Salviinae</taxon>
        <taxon>Salvia</taxon>
        <taxon>Salvia subgen. Calosphace</taxon>
    </lineage>
</organism>
<dbReference type="EMBL" id="JBEAFC010000001">
    <property type="protein sequence ID" value="KAL1569363.1"/>
    <property type="molecule type" value="Genomic_DNA"/>
</dbReference>
<dbReference type="AlphaFoldDB" id="A0ABD1IP39"/>
<keyword evidence="2" id="KW-0805">Transcription regulation</keyword>
<dbReference type="Proteomes" id="UP001567538">
    <property type="component" value="Unassembled WGS sequence"/>
</dbReference>
<evidence type="ECO:0008006" key="6">
    <source>
        <dbReference type="Google" id="ProtNLM"/>
    </source>
</evidence>
<evidence type="ECO:0000256" key="2">
    <source>
        <dbReference type="ARBA" id="ARBA00022472"/>
    </source>
</evidence>